<reference evidence="4 5" key="1">
    <citation type="journal article" date="2018" name="Plant J.">
        <title>Genome sequences of Chlorella sorokiniana UTEX 1602 and Micractinium conductrix SAG 241.80: implications to maltose excretion by a green alga.</title>
        <authorList>
            <person name="Arriola M.B."/>
            <person name="Velmurugan N."/>
            <person name="Zhang Y."/>
            <person name="Plunkett M.H."/>
            <person name="Hondzo H."/>
            <person name="Barney B.M."/>
        </authorList>
    </citation>
    <scope>NUCLEOTIDE SEQUENCE [LARGE SCALE GENOMIC DNA]</scope>
    <source>
        <strain evidence="5">UTEX 1602</strain>
    </source>
</reference>
<protein>
    <submittedName>
        <fullName evidence="4">Serpin B isoform A</fullName>
    </submittedName>
</protein>
<dbReference type="InterPro" id="IPR023796">
    <property type="entry name" value="Serpin_dom"/>
</dbReference>
<evidence type="ECO:0000313" key="5">
    <source>
        <dbReference type="Proteomes" id="UP000239899"/>
    </source>
</evidence>
<dbReference type="SUPFAM" id="SSF56574">
    <property type="entry name" value="Serpins"/>
    <property type="match status" value="1"/>
</dbReference>
<organism evidence="4 5">
    <name type="scientific">Chlorella sorokiniana</name>
    <name type="common">Freshwater green alga</name>
    <dbReference type="NCBI Taxonomy" id="3076"/>
    <lineage>
        <taxon>Eukaryota</taxon>
        <taxon>Viridiplantae</taxon>
        <taxon>Chlorophyta</taxon>
        <taxon>core chlorophytes</taxon>
        <taxon>Trebouxiophyceae</taxon>
        <taxon>Chlorellales</taxon>
        <taxon>Chlorellaceae</taxon>
        <taxon>Chlorella clade</taxon>
        <taxon>Chlorella</taxon>
    </lineage>
</organism>
<dbReference type="InterPro" id="IPR042178">
    <property type="entry name" value="Serpin_sf_1"/>
</dbReference>
<dbReference type="GO" id="GO:0004867">
    <property type="term" value="F:serine-type endopeptidase inhibitor activity"/>
    <property type="evidence" value="ECO:0007669"/>
    <property type="project" value="InterPro"/>
</dbReference>
<gene>
    <name evidence="4" type="ORF">C2E21_5581</name>
</gene>
<dbReference type="SMART" id="SM00093">
    <property type="entry name" value="SERPIN"/>
    <property type="match status" value="1"/>
</dbReference>
<dbReference type="PANTHER" id="PTHR11461:SF211">
    <property type="entry name" value="GH10112P-RELATED"/>
    <property type="match status" value="1"/>
</dbReference>
<dbReference type="Gene3D" id="3.30.497.10">
    <property type="entry name" value="Antithrombin, subunit I, domain 2"/>
    <property type="match status" value="2"/>
</dbReference>
<dbReference type="Pfam" id="PF00079">
    <property type="entry name" value="Serpin"/>
    <property type="match status" value="2"/>
</dbReference>
<dbReference type="OrthoDB" id="1063785at2759"/>
<dbReference type="CDD" id="cd00172">
    <property type="entry name" value="serpin"/>
    <property type="match status" value="1"/>
</dbReference>
<comment type="caution">
    <text evidence="4">The sequence shown here is derived from an EMBL/GenBank/DDBJ whole genome shotgun (WGS) entry which is preliminary data.</text>
</comment>
<dbReference type="PROSITE" id="PS00284">
    <property type="entry name" value="SERPIN"/>
    <property type="match status" value="1"/>
</dbReference>
<dbReference type="InterPro" id="IPR042185">
    <property type="entry name" value="Serpin_sf_2"/>
</dbReference>
<evidence type="ECO:0000259" key="3">
    <source>
        <dbReference type="SMART" id="SM00093"/>
    </source>
</evidence>
<proteinExistence type="inferred from homology"/>
<sequence>MGAAQSHPAGDLATSINGFGHSLFNQVAAQGKAGQGGGLFLSPYGVAEALGMLLNGVAPGGESFRQLQSVVFGGAASDGSSLEGLNSQLRGLSQALVKPPTDDLTAQYAATLKEGFGGEARPLESAAVVNSWVDKATRGKITEIIDEGIARQAAVILVNAIYFKGLWQHAFKKPSTHPLDFTPLQHGEPALQAAMMFNCFKGQTAVQVATALPAATAGGKQVQCAAVQLPYRGGEYYAVAAMPVGEFSAEAAPNGQRALATPAGPVPYADALSACRQALLAHLPASGSAPGGTTPAPSQHWRRLPGTDVKVWLPRFEVEFGTSLVDALRALGLSAPFAGGDITQIAEDEQGRPIGDLQVSDVIHKVYIKVDEEGTEAAAATAVVMLRSAMPMHRDEIELKFDRPFVFAVVHGPTSLALFAGEVLPAGVNYNPTANDCQKEIGADWAYVGVQAWSPGSDPSVVPWAITCRRCGLPKDAILMWFRRATSCWGECPFGWVTLTAGVHPSTAAAVDASPADPYTSSPNFGDRCLMPSDGKVLCALGGRPASAQCKYTWRGTAPGLPRAHATILQVPWAVTCRRCGLPRDAILLWFGHGTYCFGSCPYGWQTLTIGVHPWVPIAIDASPADPYTSSPNFGKTCSTAPCYGKVLCALGGRPASAQCTYTWRGTAPDCLDSCEPGETLLAKDTYGDSNNGCVSGTHNKMFCERCQTELYNLNDCTAPTWYGTAPTCQGECNVGDRVMARATKESDVPADQDPGGFGKKCLNDGWKVRCHQCKLRNLLGGGPRIPPYSNTTCSKPKAGIMWRGTPYITLPDVKSYDRCCRECYDLPECRRFHVGPTGCFLFPTASGALAAAPKRHGRAGGGVWQAGSRRV</sequence>
<evidence type="ECO:0000256" key="1">
    <source>
        <dbReference type="ARBA" id="ARBA00009500"/>
    </source>
</evidence>
<dbReference type="STRING" id="3076.A0A2P6TN67"/>
<evidence type="ECO:0000313" key="4">
    <source>
        <dbReference type="EMBL" id="PRW50769.1"/>
    </source>
</evidence>
<dbReference type="InterPro" id="IPR023795">
    <property type="entry name" value="Serpin_CS"/>
</dbReference>
<keyword evidence="5" id="KW-1185">Reference proteome</keyword>
<dbReference type="PANTHER" id="PTHR11461">
    <property type="entry name" value="SERINE PROTEASE INHIBITOR, SERPIN"/>
    <property type="match status" value="1"/>
</dbReference>
<dbReference type="GO" id="GO:0005615">
    <property type="term" value="C:extracellular space"/>
    <property type="evidence" value="ECO:0007669"/>
    <property type="project" value="InterPro"/>
</dbReference>
<feature type="domain" description="Serpin" evidence="3">
    <location>
        <begin position="21"/>
        <end position="426"/>
    </location>
</feature>
<dbReference type="AlphaFoldDB" id="A0A2P6TN67"/>
<accession>A0A2P6TN67</accession>
<dbReference type="Gene3D" id="2.30.39.10">
    <property type="entry name" value="Alpha-1-antitrypsin, domain 1"/>
    <property type="match status" value="1"/>
</dbReference>
<name>A0A2P6TN67_CHLSO</name>
<dbReference type="EMBL" id="LHPG02000010">
    <property type="protein sequence ID" value="PRW50769.1"/>
    <property type="molecule type" value="Genomic_DNA"/>
</dbReference>
<dbReference type="InterPro" id="IPR036186">
    <property type="entry name" value="Serpin_sf"/>
</dbReference>
<dbReference type="InterPro" id="IPR000215">
    <property type="entry name" value="Serpin_fam"/>
</dbReference>
<dbReference type="Proteomes" id="UP000239899">
    <property type="component" value="Unassembled WGS sequence"/>
</dbReference>
<evidence type="ECO:0000256" key="2">
    <source>
        <dbReference type="RuleBase" id="RU000411"/>
    </source>
</evidence>
<comment type="similarity">
    <text evidence="1 2">Belongs to the serpin family.</text>
</comment>